<dbReference type="EMBL" id="BONU01000013">
    <property type="protein sequence ID" value="GIG73993.1"/>
    <property type="molecule type" value="Genomic_DNA"/>
</dbReference>
<keyword evidence="4" id="KW-1015">Disulfide bond</keyword>
<dbReference type="SUPFAM" id="SSF52833">
    <property type="entry name" value="Thioredoxin-like"/>
    <property type="match status" value="1"/>
</dbReference>
<evidence type="ECO:0000256" key="5">
    <source>
        <dbReference type="ARBA" id="ARBA00023284"/>
    </source>
</evidence>
<evidence type="ECO:0000256" key="1">
    <source>
        <dbReference type="ARBA" id="ARBA00005791"/>
    </source>
</evidence>
<evidence type="ECO:0000256" key="6">
    <source>
        <dbReference type="SAM" id="Phobius"/>
    </source>
</evidence>
<protein>
    <submittedName>
        <fullName evidence="8">Membrane protein</fullName>
    </submittedName>
</protein>
<sequence length="238" mass="24917">MSSRANKKQAAKVVREQIARERARARRVWVSIAAVAVLVIAGLVGWGVYSSQRSSSFTAPAHATANGDGLVVGAGPKTVELYLDFICPACRNFEESGGSSLNQMAAANKIKLVYHPVAFLDRASTTQYSTRSAAAAGCASDAGKLPEFVQAMYANQPPEGSAGLSNDQIIQLAHRAGITGSGFDTCVRDGKYRPWVQHVTDAAVSRGVTGTPTVFVEGKQVEARLPAITQALGGGPVG</sequence>
<dbReference type="Proteomes" id="UP000653674">
    <property type="component" value="Unassembled WGS sequence"/>
</dbReference>
<evidence type="ECO:0000256" key="3">
    <source>
        <dbReference type="ARBA" id="ARBA00023002"/>
    </source>
</evidence>
<comment type="caution">
    <text evidence="8">The sequence shown here is derived from an EMBL/GenBank/DDBJ whole genome shotgun (WGS) entry which is preliminary data.</text>
</comment>
<accession>A0A8J3LP07</accession>
<dbReference type="PANTHER" id="PTHR13887">
    <property type="entry name" value="GLUTATHIONE S-TRANSFERASE KAPPA"/>
    <property type="match status" value="1"/>
</dbReference>
<reference evidence="8" key="1">
    <citation type="submission" date="2021-01" db="EMBL/GenBank/DDBJ databases">
        <title>Whole genome shotgun sequence of Planosporangium flavigriseum NBRC 105377.</title>
        <authorList>
            <person name="Komaki H."/>
            <person name="Tamura T."/>
        </authorList>
    </citation>
    <scope>NUCLEOTIDE SEQUENCE</scope>
    <source>
        <strain evidence="8">NBRC 105377</strain>
    </source>
</reference>
<feature type="domain" description="Thioredoxin-like fold" evidence="7">
    <location>
        <begin position="75"/>
        <end position="223"/>
    </location>
</feature>
<keyword evidence="9" id="KW-1185">Reference proteome</keyword>
<evidence type="ECO:0000256" key="4">
    <source>
        <dbReference type="ARBA" id="ARBA00023157"/>
    </source>
</evidence>
<keyword evidence="5" id="KW-0676">Redox-active center</keyword>
<comment type="similarity">
    <text evidence="1">Belongs to the thioredoxin family. DsbA subfamily.</text>
</comment>
<proteinExistence type="inferred from homology"/>
<evidence type="ECO:0000313" key="8">
    <source>
        <dbReference type="EMBL" id="GIG73993.1"/>
    </source>
</evidence>
<dbReference type="InterPro" id="IPR036249">
    <property type="entry name" value="Thioredoxin-like_sf"/>
</dbReference>
<keyword evidence="6" id="KW-1133">Transmembrane helix</keyword>
<dbReference type="GO" id="GO:0016491">
    <property type="term" value="F:oxidoreductase activity"/>
    <property type="evidence" value="ECO:0007669"/>
    <property type="project" value="UniProtKB-KW"/>
</dbReference>
<name>A0A8J3LP07_9ACTN</name>
<dbReference type="Pfam" id="PF13462">
    <property type="entry name" value="Thioredoxin_4"/>
    <property type="match status" value="1"/>
</dbReference>
<dbReference type="CDD" id="cd02972">
    <property type="entry name" value="DsbA_family"/>
    <property type="match status" value="1"/>
</dbReference>
<dbReference type="AlphaFoldDB" id="A0A8J3LP07"/>
<gene>
    <name evidence="8" type="ORF">Pfl04_23970</name>
</gene>
<evidence type="ECO:0000259" key="7">
    <source>
        <dbReference type="Pfam" id="PF13462"/>
    </source>
</evidence>
<keyword evidence="3" id="KW-0560">Oxidoreductase</keyword>
<dbReference type="PANTHER" id="PTHR13887:SF14">
    <property type="entry name" value="DISULFIDE BOND FORMATION PROTEIN D"/>
    <property type="match status" value="1"/>
</dbReference>
<keyword evidence="2" id="KW-0732">Signal</keyword>
<keyword evidence="6" id="KW-0812">Transmembrane</keyword>
<organism evidence="8 9">
    <name type="scientific">Planosporangium flavigriseum</name>
    <dbReference type="NCBI Taxonomy" id="373681"/>
    <lineage>
        <taxon>Bacteria</taxon>
        <taxon>Bacillati</taxon>
        <taxon>Actinomycetota</taxon>
        <taxon>Actinomycetes</taxon>
        <taxon>Micromonosporales</taxon>
        <taxon>Micromonosporaceae</taxon>
        <taxon>Planosporangium</taxon>
    </lineage>
</organism>
<dbReference type="InterPro" id="IPR012336">
    <property type="entry name" value="Thioredoxin-like_fold"/>
</dbReference>
<dbReference type="Gene3D" id="3.40.30.10">
    <property type="entry name" value="Glutaredoxin"/>
    <property type="match status" value="1"/>
</dbReference>
<feature type="transmembrane region" description="Helical" evidence="6">
    <location>
        <begin position="28"/>
        <end position="49"/>
    </location>
</feature>
<keyword evidence="6" id="KW-0472">Membrane</keyword>
<evidence type="ECO:0000313" key="9">
    <source>
        <dbReference type="Proteomes" id="UP000653674"/>
    </source>
</evidence>
<evidence type="ECO:0000256" key="2">
    <source>
        <dbReference type="ARBA" id="ARBA00022729"/>
    </source>
</evidence>
<dbReference type="RefSeq" id="WP_168079082.1">
    <property type="nucleotide sequence ID" value="NZ_BAAAQJ010000020.1"/>
</dbReference>